<reference evidence="2 3" key="1">
    <citation type="journal article" date="2006" name="Proc. Natl. Acad. Sci. U.S.A.">
        <title>Genomic analysis of the uncultivated marine crenarchaeote Cenarchaeum symbiosum.</title>
        <authorList>
            <person name="Hallam S.J."/>
            <person name="Konstantinidis K.T."/>
            <person name="Putnam N."/>
            <person name="Schleper C."/>
            <person name="Watanabe Y."/>
            <person name="Sugahara J."/>
            <person name="Preston C."/>
            <person name="de la Torre J."/>
            <person name="Richardson P.M."/>
            <person name="DeLong E.F."/>
        </authorList>
    </citation>
    <scope>NUCLEOTIDE SEQUENCE [LARGE SCALE GENOMIC DNA]</scope>
    <source>
        <strain evidence="3">A</strain>
    </source>
</reference>
<dbReference type="STRING" id="414004.CENSYa_0757"/>
<evidence type="ECO:0000256" key="1">
    <source>
        <dbReference type="SAM" id="MobiDB-lite"/>
    </source>
</evidence>
<dbReference type="Proteomes" id="UP000000758">
    <property type="component" value="Chromosome"/>
</dbReference>
<keyword evidence="3" id="KW-1185">Reference proteome</keyword>
<dbReference type="KEGG" id="csy:CENSYa_0757"/>
<dbReference type="EMBL" id="DP000238">
    <property type="protein sequence ID" value="ABK77390.1"/>
    <property type="molecule type" value="Genomic_DNA"/>
</dbReference>
<feature type="compositionally biased region" description="Low complexity" evidence="1">
    <location>
        <begin position="117"/>
        <end position="127"/>
    </location>
</feature>
<organism evidence="2 3">
    <name type="scientific">Cenarchaeum symbiosum (strain A)</name>
    <dbReference type="NCBI Taxonomy" id="414004"/>
    <lineage>
        <taxon>Archaea</taxon>
        <taxon>Nitrososphaerota</taxon>
        <taxon>Candidatus Cenarchaeales</taxon>
        <taxon>Candidatus Cenarchaeaceae</taxon>
        <taxon>Candidatus Cenarchaeum</taxon>
    </lineage>
</organism>
<evidence type="ECO:0000313" key="3">
    <source>
        <dbReference type="Proteomes" id="UP000000758"/>
    </source>
</evidence>
<name>A0RVM3_CENSY</name>
<feature type="region of interest" description="Disordered" evidence="1">
    <location>
        <begin position="117"/>
        <end position="139"/>
    </location>
</feature>
<dbReference type="HOGENOM" id="CLU_1840476_0_0_2"/>
<protein>
    <submittedName>
        <fullName evidence="2">Uncharacterized protein</fullName>
    </submittedName>
</protein>
<sequence length="139" mass="14999">MHVLSCTQRRIYQRSVCILPCMQSRSRAACIFYHARGAACISSTCRLCRACSTLPVHRGGTVLTAHSTDTGRRHRAAIIQAKNIRSSTLQCTRPWNSSMEHLRQGAKRQDAAASGAARAACPAKGRGPTSNRYAGGPCA</sequence>
<gene>
    <name evidence="2" type="ordered locus">CENSYa_0757</name>
</gene>
<evidence type="ECO:0000313" key="2">
    <source>
        <dbReference type="EMBL" id="ABK77390.1"/>
    </source>
</evidence>
<accession>A0RVM3</accession>
<dbReference type="AlphaFoldDB" id="A0RVM3"/>
<dbReference type="EnsemblBacteria" id="ABK77390">
    <property type="protein sequence ID" value="ABK77390"/>
    <property type="gene ID" value="CENSYa_0757"/>
</dbReference>
<proteinExistence type="predicted"/>